<dbReference type="STRING" id="84698.SAMN04488528_1001210"/>
<evidence type="ECO:0000256" key="2">
    <source>
        <dbReference type="ARBA" id="ARBA00022448"/>
    </source>
</evidence>
<dbReference type="PROSITE" id="PS50893">
    <property type="entry name" value="ABC_TRANSPORTER_2"/>
    <property type="match status" value="1"/>
</dbReference>
<comment type="similarity">
    <text evidence="1">Belongs to the ABC transporter superfamily.</text>
</comment>
<dbReference type="GO" id="GO:0016887">
    <property type="term" value="F:ATP hydrolysis activity"/>
    <property type="evidence" value="ECO:0007669"/>
    <property type="project" value="InterPro"/>
</dbReference>
<proteinExistence type="inferred from homology"/>
<dbReference type="AlphaFoldDB" id="A0A1I0V886"/>
<dbReference type="PANTHER" id="PTHR43335:SF8">
    <property type="entry name" value="ABC TRANSPORTER, ATP-BINDING PROTEIN"/>
    <property type="match status" value="1"/>
</dbReference>
<protein>
    <submittedName>
        <fullName evidence="6">ABC-2 type transport system ATP-binding protein</fullName>
    </submittedName>
</protein>
<dbReference type="Proteomes" id="UP000198619">
    <property type="component" value="Unassembled WGS sequence"/>
</dbReference>
<dbReference type="RefSeq" id="WP_090037914.1">
    <property type="nucleotide sequence ID" value="NZ_FOKI01000001.1"/>
</dbReference>
<dbReference type="SMART" id="SM00382">
    <property type="entry name" value="AAA"/>
    <property type="match status" value="1"/>
</dbReference>
<evidence type="ECO:0000313" key="7">
    <source>
        <dbReference type="Proteomes" id="UP000198619"/>
    </source>
</evidence>
<dbReference type="InterPro" id="IPR017871">
    <property type="entry name" value="ABC_transporter-like_CS"/>
</dbReference>
<keyword evidence="2" id="KW-0813">Transport</keyword>
<dbReference type="InterPro" id="IPR003593">
    <property type="entry name" value="AAA+_ATPase"/>
</dbReference>
<evidence type="ECO:0000256" key="3">
    <source>
        <dbReference type="ARBA" id="ARBA00022741"/>
    </source>
</evidence>
<dbReference type="GO" id="GO:0005524">
    <property type="term" value="F:ATP binding"/>
    <property type="evidence" value="ECO:0007669"/>
    <property type="project" value="UniProtKB-KW"/>
</dbReference>
<dbReference type="Pfam" id="PF00005">
    <property type="entry name" value="ABC_tran"/>
    <property type="match status" value="1"/>
</dbReference>
<dbReference type="InterPro" id="IPR003439">
    <property type="entry name" value="ABC_transporter-like_ATP-bd"/>
</dbReference>
<gene>
    <name evidence="6" type="ORF">SAMN04488528_1001210</name>
</gene>
<evidence type="ECO:0000259" key="5">
    <source>
        <dbReference type="PROSITE" id="PS50893"/>
    </source>
</evidence>
<dbReference type="PANTHER" id="PTHR43335">
    <property type="entry name" value="ABC TRANSPORTER, ATP-BINDING PROTEIN"/>
    <property type="match status" value="1"/>
</dbReference>
<evidence type="ECO:0000313" key="6">
    <source>
        <dbReference type="EMBL" id="SFA72273.1"/>
    </source>
</evidence>
<sequence>MYNELIVETDGLVKVFDGVEVIKDCCIHVKQGTIYGILGLNGAGKTTVFKILTTLLTPTSGSVKVMGLDITYGRDEVLRDIGSIIEVPIFYEHLSATENLRVHLAYMDKFNMNIEKTLEMVGLSANNIKPVSTFSLGMRQRLAIARAIIHEPKLIILDEPLNGLDPMGIQEMRKLFLKLKNNGMTILLSSHILTDIEHIADNIGIIANGKIIDEASIEQIQSQFSEKGLEGYFFQKIKEELKYD</sequence>
<keyword evidence="7" id="KW-1185">Reference proteome</keyword>
<accession>A0A1I0V886</accession>
<name>A0A1I0V886_9CLOT</name>
<evidence type="ECO:0000256" key="1">
    <source>
        <dbReference type="ARBA" id="ARBA00005417"/>
    </source>
</evidence>
<organism evidence="6 7">
    <name type="scientific">Clostridium frigidicarnis</name>
    <dbReference type="NCBI Taxonomy" id="84698"/>
    <lineage>
        <taxon>Bacteria</taxon>
        <taxon>Bacillati</taxon>
        <taxon>Bacillota</taxon>
        <taxon>Clostridia</taxon>
        <taxon>Eubacteriales</taxon>
        <taxon>Clostridiaceae</taxon>
        <taxon>Clostridium</taxon>
    </lineage>
</organism>
<dbReference type="SUPFAM" id="SSF52540">
    <property type="entry name" value="P-loop containing nucleoside triphosphate hydrolases"/>
    <property type="match status" value="1"/>
</dbReference>
<dbReference type="InterPro" id="IPR027417">
    <property type="entry name" value="P-loop_NTPase"/>
</dbReference>
<dbReference type="PROSITE" id="PS00211">
    <property type="entry name" value="ABC_TRANSPORTER_1"/>
    <property type="match status" value="1"/>
</dbReference>
<keyword evidence="4 6" id="KW-0067">ATP-binding</keyword>
<feature type="domain" description="ABC transporter" evidence="5">
    <location>
        <begin position="7"/>
        <end position="233"/>
    </location>
</feature>
<reference evidence="6 7" key="1">
    <citation type="submission" date="2016-10" db="EMBL/GenBank/DDBJ databases">
        <authorList>
            <person name="de Groot N.N."/>
        </authorList>
    </citation>
    <scope>NUCLEOTIDE SEQUENCE [LARGE SCALE GENOMIC DNA]</scope>
    <source>
        <strain evidence="6 7">DSM 12271</strain>
    </source>
</reference>
<dbReference type="OrthoDB" id="9809205at2"/>
<evidence type="ECO:0000256" key="4">
    <source>
        <dbReference type="ARBA" id="ARBA00022840"/>
    </source>
</evidence>
<dbReference type="EMBL" id="FOKI01000001">
    <property type="protein sequence ID" value="SFA72273.1"/>
    <property type="molecule type" value="Genomic_DNA"/>
</dbReference>
<dbReference type="Gene3D" id="3.40.50.300">
    <property type="entry name" value="P-loop containing nucleotide triphosphate hydrolases"/>
    <property type="match status" value="1"/>
</dbReference>
<keyword evidence="3" id="KW-0547">Nucleotide-binding</keyword>